<feature type="chain" id="PRO_5003277152" evidence="2">
    <location>
        <begin position="21"/>
        <end position="115"/>
    </location>
</feature>
<evidence type="ECO:0000256" key="2">
    <source>
        <dbReference type="SAM" id="SignalP"/>
    </source>
</evidence>
<organism evidence="3">
    <name type="scientific">Hordeum vulgare subsp. vulgare</name>
    <name type="common">Domesticated barley</name>
    <dbReference type="NCBI Taxonomy" id="112509"/>
    <lineage>
        <taxon>Eukaryota</taxon>
        <taxon>Viridiplantae</taxon>
        <taxon>Streptophyta</taxon>
        <taxon>Embryophyta</taxon>
        <taxon>Tracheophyta</taxon>
        <taxon>Spermatophyta</taxon>
        <taxon>Magnoliopsida</taxon>
        <taxon>Liliopsida</taxon>
        <taxon>Poales</taxon>
        <taxon>Poaceae</taxon>
        <taxon>BOP clade</taxon>
        <taxon>Pooideae</taxon>
        <taxon>Triticodae</taxon>
        <taxon>Triticeae</taxon>
        <taxon>Hordeinae</taxon>
        <taxon>Hordeum</taxon>
    </lineage>
</organism>
<feature type="signal peptide" evidence="2">
    <location>
        <begin position="1"/>
        <end position="20"/>
    </location>
</feature>
<evidence type="ECO:0000256" key="1">
    <source>
        <dbReference type="SAM" id="Phobius"/>
    </source>
</evidence>
<keyword evidence="1" id="KW-0812">Transmembrane</keyword>
<dbReference type="EMBL" id="AK360912">
    <property type="protein sequence ID" value="BAJ92119.1"/>
    <property type="molecule type" value="mRNA"/>
</dbReference>
<evidence type="ECO:0000313" key="3">
    <source>
        <dbReference type="EMBL" id="BAJ92119.1"/>
    </source>
</evidence>
<keyword evidence="2" id="KW-0732">Signal</keyword>
<reference evidence="3" key="1">
    <citation type="journal article" date="2011" name="Plant Physiol.">
        <title>Comprehensive sequence analysis of 24,783 barley full-length cDNAs derived from 12 clone libraries.</title>
        <authorList>
            <person name="Matsumoto T."/>
            <person name="Tanaka T."/>
            <person name="Sakai H."/>
            <person name="Amano N."/>
            <person name="Kanamori H."/>
            <person name="Kurita K."/>
            <person name="Kikuta A."/>
            <person name="Kamiya K."/>
            <person name="Yamamoto M."/>
            <person name="Ikawa H."/>
            <person name="Fujii N."/>
            <person name="Hori K."/>
            <person name="Itoh T."/>
            <person name="Sato K."/>
        </authorList>
    </citation>
    <scope>NUCLEOTIDE SEQUENCE</scope>
    <source>
        <tissue evidence="3">Shoot</tissue>
    </source>
</reference>
<accession>F2DAJ8</accession>
<protein>
    <submittedName>
        <fullName evidence="3">Predicted protein</fullName>
    </submittedName>
</protein>
<feature type="transmembrane region" description="Helical" evidence="1">
    <location>
        <begin position="51"/>
        <end position="71"/>
    </location>
</feature>
<name>F2DAJ8_HORVV</name>
<dbReference type="AlphaFoldDB" id="F2DAJ8"/>
<keyword evidence="1" id="KW-0472">Membrane</keyword>
<keyword evidence="1" id="KW-1133">Transmembrane helix</keyword>
<sequence>MKLLLSFFLSSNSNSPLCLASWICILCYYYRYFPSSKAITAAASREKCYHFFFWEIIAFISVIFSPLFSHFSSRCADAPSKQMHQCLCDVLPVSNKTHYGSVTRRVYVCAKINLN</sequence>
<proteinExistence type="evidence at transcript level"/>